<dbReference type="AlphaFoldDB" id="A0A3P1T601"/>
<dbReference type="EMBL" id="RQZG01000016">
    <property type="protein sequence ID" value="RRD03843.1"/>
    <property type="molecule type" value="Genomic_DNA"/>
</dbReference>
<evidence type="ECO:0000313" key="2">
    <source>
        <dbReference type="Proteomes" id="UP000280819"/>
    </source>
</evidence>
<dbReference type="Proteomes" id="UP000280819">
    <property type="component" value="Unassembled WGS sequence"/>
</dbReference>
<accession>A0A3P1T601</accession>
<name>A0A3P1T601_9ACTN</name>
<sequence length="183" mass="20420">MNDTNGDREFPNPLEHANDKGIALSGEAHRLLRGHAGDDKPGGLTLVLMHLTADSDAEGVIERAREVMLRLAHLPPSAFADLSAADNVPSWFTQAFAPEPAEGVIDLQDERWPMSGWLYWMDPDQRPWRWWDTAIQDPNHATVRFGISDWPPPVGALEWLLTACGATSVEYSETEDTHPRKQS</sequence>
<dbReference type="OrthoDB" id="583417at2"/>
<organism evidence="1 2">
    <name type="scientific">Arachnia propionica</name>
    <dbReference type="NCBI Taxonomy" id="1750"/>
    <lineage>
        <taxon>Bacteria</taxon>
        <taxon>Bacillati</taxon>
        <taxon>Actinomycetota</taxon>
        <taxon>Actinomycetes</taxon>
        <taxon>Propionibacteriales</taxon>
        <taxon>Propionibacteriaceae</taxon>
        <taxon>Arachnia</taxon>
    </lineage>
</organism>
<dbReference type="RefSeq" id="WP_124845533.1">
    <property type="nucleotide sequence ID" value="NZ_RQZG01000016.1"/>
</dbReference>
<gene>
    <name evidence="1" type="ORF">EII34_12655</name>
</gene>
<protein>
    <submittedName>
        <fullName evidence="1">Uncharacterized protein</fullName>
    </submittedName>
</protein>
<evidence type="ECO:0000313" key="1">
    <source>
        <dbReference type="EMBL" id="RRD03843.1"/>
    </source>
</evidence>
<comment type="caution">
    <text evidence="1">The sequence shown here is derived from an EMBL/GenBank/DDBJ whole genome shotgun (WGS) entry which is preliminary data.</text>
</comment>
<reference evidence="1 2" key="1">
    <citation type="submission" date="2018-11" db="EMBL/GenBank/DDBJ databases">
        <title>Genomes From Bacteria Associated with the Canine Oral Cavity: a Test Case for Automated Genome-Based Taxonomic Assignment.</title>
        <authorList>
            <person name="Coil D.A."/>
            <person name="Jospin G."/>
            <person name="Darling A.E."/>
            <person name="Wallis C."/>
            <person name="Davis I.J."/>
            <person name="Harris S."/>
            <person name="Eisen J.A."/>
            <person name="Holcombe L.J."/>
            <person name="O'Flynn C."/>
        </authorList>
    </citation>
    <scope>NUCLEOTIDE SEQUENCE [LARGE SCALE GENOMIC DNA]</scope>
    <source>
        <strain evidence="1 2">OH887_COT-365</strain>
    </source>
</reference>
<proteinExistence type="predicted"/>